<name>A0A1H8DWH2_9BACI</name>
<dbReference type="AlphaFoldDB" id="A0A1H8DWH2"/>
<gene>
    <name evidence="1" type="ORF">SAMN05192533_10956</name>
</gene>
<dbReference type="EMBL" id="FOBW01000009">
    <property type="protein sequence ID" value="SEN10878.1"/>
    <property type="molecule type" value="Genomic_DNA"/>
</dbReference>
<organism evidence="1 2">
    <name type="scientific">Mesobacillus persicus</name>
    <dbReference type="NCBI Taxonomy" id="930146"/>
    <lineage>
        <taxon>Bacteria</taxon>
        <taxon>Bacillati</taxon>
        <taxon>Bacillota</taxon>
        <taxon>Bacilli</taxon>
        <taxon>Bacillales</taxon>
        <taxon>Bacillaceae</taxon>
        <taxon>Mesobacillus</taxon>
    </lineage>
</organism>
<reference evidence="2" key="1">
    <citation type="submission" date="2016-10" db="EMBL/GenBank/DDBJ databases">
        <authorList>
            <person name="Varghese N."/>
            <person name="Submissions S."/>
        </authorList>
    </citation>
    <scope>NUCLEOTIDE SEQUENCE [LARGE SCALE GENOMIC DNA]</scope>
    <source>
        <strain evidence="2">B48,IBRC-M 10115,DSM 25386,CECT 8001</strain>
    </source>
</reference>
<protein>
    <submittedName>
        <fullName evidence="1">Uncharacterized protein</fullName>
    </submittedName>
</protein>
<proteinExistence type="predicted"/>
<accession>A0A1H8DWH2</accession>
<dbReference type="Proteomes" id="UP000198553">
    <property type="component" value="Unassembled WGS sequence"/>
</dbReference>
<evidence type="ECO:0000313" key="2">
    <source>
        <dbReference type="Proteomes" id="UP000198553"/>
    </source>
</evidence>
<sequence length="51" mass="5807">MIGEFVKVERAAFHKVFTGRISLDFIGFATIMFYVYEVVHKIVANVGINDL</sequence>
<keyword evidence="2" id="KW-1185">Reference proteome</keyword>
<evidence type="ECO:0000313" key="1">
    <source>
        <dbReference type="EMBL" id="SEN10878.1"/>
    </source>
</evidence>